<proteinExistence type="predicted"/>
<protein>
    <submittedName>
        <fullName evidence="2">Uncharacterized protein</fullName>
    </submittedName>
</protein>
<sequence length="118" mass="12111">MKTWGVLAFIGLVLTAAVLFLRHDLRGWTPADPGNPAAMVEPALPGAAAFAIGDCVPGTVSPWDTPTAAEYSGSATVTVLTCRSRSSAMTIGLAYLAVAVAALVILVAACRRRERAGA</sequence>
<gene>
    <name evidence="2" type="ORF">E9232_005027</name>
</gene>
<dbReference type="RefSeq" id="WP_309798628.1">
    <property type="nucleotide sequence ID" value="NZ_JAVDPW010000009.1"/>
</dbReference>
<dbReference type="Proteomes" id="UP001262410">
    <property type="component" value="Unassembled WGS sequence"/>
</dbReference>
<accession>A0ABU1JV30</accession>
<keyword evidence="1" id="KW-0812">Transmembrane</keyword>
<evidence type="ECO:0000313" key="2">
    <source>
        <dbReference type="EMBL" id="MDR6292487.1"/>
    </source>
</evidence>
<comment type="caution">
    <text evidence="2">The sequence shown here is derived from an EMBL/GenBank/DDBJ whole genome shotgun (WGS) entry which is preliminary data.</text>
</comment>
<evidence type="ECO:0000313" key="3">
    <source>
        <dbReference type="Proteomes" id="UP001262410"/>
    </source>
</evidence>
<keyword evidence="3" id="KW-1185">Reference proteome</keyword>
<feature type="transmembrane region" description="Helical" evidence="1">
    <location>
        <begin position="88"/>
        <end position="110"/>
    </location>
</feature>
<evidence type="ECO:0000256" key="1">
    <source>
        <dbReference type="SAM" id="Phobius"/>
    </source>
</evidence>
<keyword evidence="1" id="KW-0472">Membrane</keyword>
<reference evidence="2 3" key="1">
    <citation type="submission" date="2023-07" db="EMBL/GenBank/DDBJ databases">
        <title>Sorghum-associated microbial communities from plants grown in Nebraska, USA.</title>
        <authorList>
            <person name="Schachtman D."/>
        </authorList>
    </citation>
    <scope>NUCLEOTIDE SEQUENCE [LARGE SCALE GENOMIC DNA]</scope>
    <source>
        <strain evidence="2 3">584</strain>
    </source>
</reference>
<dbReference type="EMBL" id="JAVDPW010000009">
    <property type="protein sequence ID" value="MDR6292487.1"/>
    <property type="molecule type" value="Genomic_DNA"/>
</dbReference>
<name>A0ABU1JV30_9PROT</name>
<organism evidence="2 3">
    <name type="scientific">Inquilinus ginsengisoli</name>
    <dbReference type="NCBI Taxonomy" id="363840"/>
    <lineage>
        <taxon>Bacteria</taxon>
        <taxon>Pseudomonadati</taxon>
        <taxon>Pseudomonadota</taxon>
        <taxon>Alphaproteobacteria</taxon>
        <taxon>Rhodospirillales</taxon>
        <taxon>Rhodospirillaceae</taxon>
        <taxon>Inquilinus</taxon>
    </lineage>
</organism>
<keyword evidence="1" id="KW-1133">Transmembrane helix</keyword>